<name>A0A9P9BQL2_9PEZI</name>
<dbReference type="GeneID" id="70183452"/>
<organism evidence="1 2">
    <name type="scientific">Microdochium trichocladiopsis</name>
    <dbReference type="NCBI Taxonomy" id="1682393"/>
    <lineage>
        <taxon>Eukaryota</taxon>
        <taxon>Fungi</taxon>
        <taxon>Dikarya</taxon>
        <taxon>Ascomycota</taxon>
        <taxon>Pezizomycotina</taxon>
        <taxon>Sordariomycetes</taxon>
        <taxon>Xylariomycetidae</taxon>
        <taxon>Xylariales</taxon>
        <taxon>Microdochiaceae</taxon>
        <taxon>Microdochium</taxon>
    </lineage>
</organism>
<dbReference type="AlphaFoldDB" id="A0A9P9BQL2"/>
<keyword evidence="2" id="KW-1185">Reference proteome</keyword>
<dbReference type="EMBL" id="JAGTJQ010000005">
    <property type="protein sequence ID" value="KAH7030980.1"/>
    <property type="molecule type" value="Genomic_DNA"/>
</dbReference>
<gene>
    <name evidence="1" type="ORF">B0I36DRAFT_322936</name>
</gene>
<reference evidence="1" key="1">
    <citation type="journal article" date="2021" name="Nat. Commun.">
        <title>Genetic determinants of endophytism in the Arabidopsis root mycobiome.</title>
        <authorList>
            <person name="Mesny F."/>
            <person name="Miyauchi S."/>
            <person name="Thiergart T."/>
            <person name="Pickel B."/>
            <person name="Atanasova L."/>
            <person name="Karlsson M."/>
            <person name="Huettel B."/>
            <person name="Barry K.W."/>
            <person name="Haridas S."/>
            <person name="Chen C."/>
            <person name="Bauer D."/>
            <person name="Andreopoulos W."/>
            <person name="Pangilinan J."/>
            <person name="LaButti K."/>
            <person name="Riley R."/>
            <person name="Lipzen A."/>
            <person name="Clum A."/>
            <person name="Drula E."/>
            <person name="Henrissat B."/>
            <person name="Kohler A."/>
            <person name="Grigoriev I.V."/>
            <person name="Martin F.M."/>
            <person name="Hacquard S."/>
        </authorList>
    </citation>
    <scope>NUCLEOTIDE SEQUENCE</scope>
    <source>
        <strain evidence="1">MPI-CAGE-CH-0230</strain>
    </source>
</reference>
<evidence type="ECO:0000313" key="1">
    <source>
        <dbReference type="EMBL" id="KAH7030980.1"/>
    </source>
</evidence>
<protein>
    <submittedName>
        <fullName evidence="1">Uncharacterized protein</fullName>
    </submittedName>
</protein>
<evidence type="ECO:0000313" key="2">
    <source>
        <dbReference type="Proteomes" id="UP000756346"/>
    </source>
</evidence>
<accession>A0A9P9BQL2</accession>
<comment type="caution">
    <text evidence="1">The sequence shown here is derived from an EMBL/GenBank/DDBJ whole genome shotgun (WGS) entry which is preliminary data.</text>
</comment>
<sequence length="176" mass="19191">MSRPSPYFPGHISTIRVRSPAFTSGHMMISRSLPLYLPLLIPCSSAEILSKLFVHRPPPLHLLQAQKKPSFISRKPDRPSRRPRWSLGVPCFTTTGSTTAYRHCTPSPPSLAPWGQSSQGRLTLLAHVVEIIAPSEAVYVLCSRYVAGSGQSTRSIIHLSGATSSAPRVSNPGRRA</sequence>
<dbReference type="Proteomes" id="UP000756346">
    <property type="component" value="Unassembled WGS sequence"/>
</dbReference>
<proteinExistence type="predicted"/>
<dbReference type="RefSeq" id="XP_046012660.1">
    <property type="nucleotide sequence ID" value="XM_046153906.1"/>
</dbReference>